<organism evidence="2 3">
    <name type="scientific">Oceaniferula flava</name>
    <dbReference type="NCBI Taxonomy" id="2800421"/>
    <lineage>
        <taxon>Bacteria</taxon>
        <taxon>Pseudomonadati</taxon>
        <taxon>Verrucomicrobiota</taxon>
        <taxon>Verrucomicrobiia</taxon>
        <taxon>Verrucomicrobiales</taxon>
        <taxon>Verrucomicrobiaceae</taxon>
        <taxon>Oceaniferula</taxon>
    </lineage>
</organism>
<evidence type="ECO:0000313" key="3">
    <source>
        <dbReference type="Proteomes" id="UP000634206"/>
    </source>
</evidence>
<dbReference type="PROSITE" id="PS51257">
    <property type="entry name" value="PROKAR_LIPOPROTEIN"/>
    <property type="match status" value="1"/>
</dbReference>
<name>A0AAE2V8K0_9BACT</name>
<comment type="caution">
    <text evidence="2">The sequence shown here is derived from an EMBL/GenBank/DDBJ whole genome shotgun (WGS) entry which is preliminary data.</text>
</comment>
<feature type="chain" id="PRO_5041926760" description="Lipoprotein" evidence="1">
    <location>
        <begin position="24"/>
        <end position="144"/>
    </location>
</feature>
<dbReference type="EMBL" id="JAENIG010000001">
    <property type="protein sequence ID" value="MBK1853633.1"/>
    <property type="molecule type" value="Genomic_DNA"/>
</dbReference>
<accession>A0AAE2V8K0</accession>
<dbReference type="Proteomes" id="UP000634206">
    <property type="component" value="Unassembled WGS sequence"/>
</dbReference>
<dbReference type="RefSeq" id="WP_309488229.1">
    <property type="nucleotide sequence ID" value="NZ_JAENIG010000001.1"/>
</dbReference>
<reference evidence="2" key="1">
    <citation type="submission" date="2021-01" db="EMBL/GenBank/DDBJ databases">
        <title>Modified the classification status of verrucomicrobia.</title>
        <authorList>
            <person name="Feng X."/>
        </authorList>
    </citation>
    <scope>NUCLEOTIDE SEQUENCE</scope>
    <source>
        <strain evidence="2">5K15</strain>
    </source>
</reference>
<sequence length="144" mass="15961">MKSPLLIAMAVTLALTACDSVFAPAGWPVTVTSDRKAVSHMVDHVKFTGSTTNLSHQEKVLLTFLDDPKNIADSIGEEHHENSHKWTAAEVYLVEPGKHVSVLCENGVEQKPVYFHYHETEKTWYRVGNLEPEHSKGVAAVVVQ</sequence>
<dbReference type="AlphaFoldDB" id="A0AAE2V8K0"/>
<evidence type="ECO:0000256" key="1">
    <source>
        <dbReference type="SAM" id="SignalP"/>
    </source>
</evidence>
<gene>
    <name evidence="2" type="ORF">JIN83_01550</name>
</gene>
<protein>
    <recommendedName>
        <fullName evidence="4">Lipoprotein</fullName>
    </recommendedName>
</protein>
<keyword evidence="1" id="KW-0732">Signal</keyword>
<keyword evidence="3" id="KW-1185">Reference proteome</keyword>
<evidence type="ECO:0000313" key="2">
    <source>
        <dbReference type="EMBL" id="MBK1853633.1"/>
    </source>
</evidence>
<evidence type="ECO:0008006" key="4">
    <source>
        <dbReference type="Google" id="ProtNLM"/>
    </source>
</evidence>
<feature type="signal peptide" evidence="1">
    <location>
        <begin position="1"/>
        <end position="23"/>
    </location>
</feature>
<proteinExistence type="predicted"/>